<feature type="binding site" evidence="8">
    <location>
        <position position="235"/>
    </location>
    <ligand>
        <name>ATP</name>
        <dbReference type="ChEBI" id="CHEBI:30616"/>
    </ligand>
</feature>
<evidence type="ECO:0000256" key="6">
    <source>
        <dbReference type="ARBA" id="ARBA00023146"/>
    </source>
</evidence>
<keyword evidence="3 8" id="KW-0547">Nucleotide-binding</keyword>
<dbReference type="PIRSF" id="PIRSF006588">
    <property type="entry name" value="TyrRS_arch_euk"/>
    <property type="match status" value="1"/>
</dbReference>
<comment type="function">
    <text evidence="8">Catalyzes the attachment of tyrosine to tRNA(Tyr) in a two-step reaction: tyrosine is first activated by ATP to form Tyr-AMP and then transferred to the acceptor end of tRNA(Tyr).</text>
</comment>
<dbReference type="GO" id="GO:0006437">
    <property type="term" value="P:tyrosyl-tRNA aminoacylation"/>
    <property type="evidence" value="ECO:0007669"/>
    <property type="project" value="UniProtKB-UniRule"/>
</dbReference>
<feature type="binding site" evidence="8">
    <location>
        <position position="35"/>
    </location>
    <ligand>
        <name>L-tyrosine</name>
        <dbReference type="ChEBI" id="CHEBI:58315"/>
    </ligand>
</feature>
<feature type="binding site" evidence="8">
    <location>
        <position position="182"/>
    </location>
    <ligand>
        <name>L-tyrosine</name>
        <dbReference type="ChEBI" id="CHEBI:58315"/>
    </ligand>
</feature>
<accession>A0A7J3Y068</accession>
<evidence type="ECO:0000256" key="2">
    <source>
        <dbReference type="ARBA" id="ARBA00022598"/>
    </source>
</evidence>
<evidence type="ECO:0000256" key="3">
    <source>
        <dbReference type="ARBA" id="ARBA00022741"/>
    </source>
</evidence>
<dbReference type="InterPro" id="IPR050489">
    <property type="entry name" value="Tyr-tRNA_synthase"/>
</dbReference>
<keyword evidence="4 8" id="KW-0067">ATP-binding</keyword>
<dbReference type="GO" id="GO:0005524">
    <property type="term" value="F:ATP binding"/>
    <property type="evidence" value="ECO:0007669"/>
    <property type="project" value="UniProtKB-UniRule"/>
</dbReference>
<dbReference type="GO" id="GO:0004831">
    <property type="term" value="F:tyrosine-tRNA ligase activity"/>
    <property type="evidence" value="ECO:0007669"/>
    <property type="project" value="UniProtKB-UniRule"/>
</dbReference>
<protein>
    <recommendedName>
        <fullName evidence="8">Tyrosine--tRNA ligase</fullName>
        <ecNumber evidence="8">6.1.1.1</ecNumber>
    </recommendedName>
    <alternativeName>
        <fullName evidence="8">Tyrosyl-tRNA synthetase</fullName>
        <shortName evidence="8">TyrRS</shortName>
    </alternativeName>
</protein>
<comment type="similarity">
    <text evidence="8">Belongs to the class-I aminoacyl-tRNA synthetase family. TyrS type 4 subfamily.</text>
</comment>
<dbReference type="NCBIfam" id="NF006330">
    <property type="entry name" value="PRK08560.1"/>
    <property type="match status" value="1"/>
</dbReference>
<evidence type="ECO:0000256" key="8">
    <source>
        <dbReference type="HAMAP-Rule" id="MF_02009"/>
    </source>
</evidence>
<dbReference type="InterPro" id="IPR002305">
    <property type="entry name" value="aa-tRNA-synth_Ic"/>
</dbReference>
<comment type="subcellular location">
    <subcellularLocation>
        <location evidence="8">Cytoplasm</location>
    </subcellularLocation>
</comment>
<dbReference type="PRINTS" id="PR01040">
    <property type="entry name" value="TRNASYNTHTYR"/>
</dbReference>
<feature type="short sequence motif" description="'KMSKS' region" evidence="8">
    <location>
        <begin position="232"/>
        <end position="236"/>
    </location>
</feature>
<name>A0A7J3Y068_9CREN</name>
<dbReference type="EC" id="6.1.1.1" evidence="8"/>
<dbReference type="Gene3D" id="3.40.50.620">
    <property type="entry name" value="HUPs"/>
    <property type="match status" value="1"/>
</dbReference>
<dbReference type="PANTHER" id="PTHR46264">
    <property type="entry name" value="TYROSINE-TRNA LIGASE"/>
    <property type="match status" value="1"/>
</dbReference>
<dbReference type="InterPro" id="IPR014729">
    <property type="entry name" value="Rossmann-like_a/b/a_fold"/>
</dbReference>
<dbReference type="EMBL" id="DRYK01000078">
    <property type="protein sequence ID" value="HHP68307.1"/>
    <property type="molecule type" value="Genomic_DNA"/>
</dbReference>
<evidence type="ECO:0000256" key="4">
    <source>
        <dbReference type="ARBA" id="ARBA00022840"/>
    </source>
</evidence>
<organism evidence="9">
    <name type="scientific">Thermogladius calderae</name>
    <dbReference type="NCBI Taxonomy" id="1200300"/>
    <lineage>
        <taxon>Archaea</taxon>
        <taxon>Thermoproteota</taxon>
        <taxon>Thermoprotei</taxon>
        <taxon>Desulfurococcales</taxon>
        <taxon>Desulfurococcaceae</taxon>
        <taxon>Thermogladius</taxon>
    </lineage>
</organism>
<dbReference type="SUPFAM" id="SSF52374">
    <property type="entry name" value="Nucleotidylyl transferase"/>
    <property type="match status" value="1"/>
</dbReference>
<dbReference type="InterPro" id="IPR023678">
    <property type="entry name" value="Tyr-tRNA-ligase_4"/>
</dbReference>
<keyword evidence="2 8" id="KW-0436">Ligase</keyword>
<dbReference type="InterPro" id="IPR002307">
    <property type="entry name" value="Tyr-tRNA-ligase"/>
</dbReference>
<feature type="binding site" evidence="8">
    <location>
        <position position="160"/>
    </location>
    <ligand>
        <name>L-tyrosine</name>
        <dbReference type="ChEBI" id="CHEBI:58315"/>
    </ligand>
</feature>
<dbReference type="InterPro" id="IPR023617">
    <property type="entry name" value="Tyr-tRNA-ligase_arc/euk-type"/>
</dbReference>
<comment type="subunit">
    <text evidence="8">Homodimer.</text>
</comment>
<dbReference type="AlphaFoldDB" id="A0A7J3Y068"/>
<dbReference type="GO" id="GO:0005737">
    <property type="term" value="C:cytoplasm"/>
    <property type="evidence" value="ECO:0007669"/>
    <property type="project" value="UniProtKB-SubCell"/>
</dbReference>
<dbReference type="NCBIfam" id="TIGR00234">
    <property type="entry name" value="tyrS"/>
    <property type="match status" value="1"/>
</dbReference>
<dbReference type="Gene3D" id="1.10.240.10">
    <property type="entry name" value="Tyrosyl-Transfer RNA Synthetase"/>
    <property type="match status" value="1"/>
</dbReference>
<dbReference type="Pfam" id="PF00579">
    <property type="entry name" value="tRNA-synt_1b"/>
    <property type="match status" value="1"/>
</dbReference>
<evidence type="ECO:0000313" key="9">
    <source>
        <dbReference type="EMBL" id="HHP68307.1"/>
    </source>
</evidence>
<sequence>MPGGKLDLALRNTVEVILPEELEARLSSGGRVTGYLGFEPSGLVHIGWLVWMFKVRDLTSVGVDFTILEATWHAFINDKLGGDLELIRKAARLVRHVLRAVGVESNIRFVDAEELVSDEKYWSLLLKSAKSTSLARVKRALTIMGRRAEEAELDTSKLIYPLMQVTDIFYLGVDIALGGLDQRKAHMLARDIAERLGFKKPIAMHTPIITALSGPGRGVGGGEVDEALAESKMSKSKPETAIFVHDTPEEVEAKIMKAYCPPRVVEFNPVIDINKYLLFQQEGFTLVVERPEKYGGTVVYENYKELEKAYVEGRLHPLDLKKATAESLNKLLDDVRRKLFSSGEAVRIIEELKEARITR</sequence>
<comment type="catalytic activity">
    <reaction evidence="7 8">
        <text>tRNA(Tyr) + L-tyrosine + ATP = L-tyrosyl-tRNA(Tyr) + AMP + diphosphate + H(+)</text>
        <dbReference type="Rhea" id="RHEA:10220"/>
        <dbReference type="Rhea" id="RHEA-COMP:9706"/>
        <dbReference type="Rhea" id="RHEA-COMP:9707"/>
        <dbReference type="ChEBI" id="CHEBI:15378"/>
        <dbReference type="ChEBI" id="CHEBI:30616"/>
        <dbReference type="ChEBI" id="CHEBI:33019"/>
        <dbReference type="ChEBI" id="CHEBI:58315"/>
        <dbReference type="ChEBI" id="CHEBI:78442"/>
        <dbReference type="ChEBI" id="CHEBI:78536"/>
        <dbReference type="ChEBI" id="CHEBI:456215"/>
        <dbReference type="EC" id="6.1.1.1"/>
    </reaction>
</comment>
<evidence type="ECO:0000256" key="1">
    <source>
        <dbReference type="ARBA" id="ARBA00022490"/>
    </source>
</evidence>
<gene>
    <name evidence="8" type="primary">tyrS</name>
    <name evidence="9" type="ORF">ENM60_05955</name>
</gene>
<keyword evidence="5 8" id="KW-0648">Protein biosynthesis</keyword>
<keyword evidence="1 8" id="KW-0963">Cytoplasm</keyword>
<dbReference type="CDD" id="cd00805">
    <property type="entry name" value="TyrRS_core"/>
    <property type="match status" value="1"/>
</dbReference>
<proteinExistence type="inferred from homology"/>
<evidence type="ECO:0000256" key="5">
    <source>
        <dbReference type="ARBA" id="ARBA00022917"/>
    </source>
</evidence>
<evidence type="ECO:0000256" key="7">
    <source>
        <dbReference type="ARBA" id="ARBA00048248"/>
    </source>
</evidence>
<dbReference type="HAMAP" id="MF_02009">
    <property type="entry name" value="Tyr_tRNA_synth_type4"/>
    <property type="match status" value="1"/>
</dbReference>
<keyword evidence="6 8" id="KW-0030">Aminoacyl-tRNA synthetase</keyword>
<dbReference type="PANTHER" id="PTHR46264:SF4">
    <property type="entry name" value="TYROSINE--TRNA LIGASE, CYTOPLASMIC"/>
    <property type="match status" value="1"/>
</dbReference>
<comment type="caution">
    <text evidence="9">The sequence shown here is derived from an EMBL/GenBank/DDBJ whole genome shotgun (WGS) entry which is preliminary data.</text>
</comment>
<feature type="binding site" evidence="8">
    <location>
        <position position="164"/>
    </location>
    <ligand>
        <name>L-tyrosine</name>
        <dbReference type="ChEBI" id="CHEBI:58315"/>
    </ligand>
</feature>
<reference evidence="9" key="1">
    <citation type="journal article" date="2020" name="mSystems">
        <title>Genome- and Community-Level Interaction Insights into Carbon Utilization and Element Cycling Functions of Hydrothermarchaeota in Hydrothermal Sediment.</title>
        <authorList>
            <person name="Zhou Z."/>
            <person name="Liu Y."/>
            <person name="Xu W."/>
            <person name="Pan J."/>
            <person name="Luo Z.H."/>
            <person name="Li M."/>
        </authorList>
    </citation>
    <scope>NUCLEOTIDE SEQUENCE [LARGE SCALE GENOMIC DNA]</scope>
    <source>
        <strain evidence="9">SpSt-110</strain>
    </source>
</reference>
<feature type="binding site" evidence="8">
    <location>
        <position position="167"/>
    </location>
    <ligand>
        <name>L-tyrosine</name>
        <dbReference type="ChEBI" id="CHEBI:58315"/>
    </ligand>
</feature>